<dbReference type="InterPro" id="IPR007577">
    <property type="entry name" value="GlycoTrfase_DXD_sugar-bd_CS"/>
</dbReference>
<dbReference type="EMBL" id="AMWJ02000001">
    <property type="protein sequence ID" value="NNJ15874.1"/>
    <property type="molecule type" value="Genomic_DNA"/>
</dbReference>
<dbReference type="Proteomes" id="UP000010448">
    <property type="component" value="Unassembled WGS sequence"/>
</dbReference>
<sequence length="256" mass="28741">MSLNYVSYWETAVGQCMPPWIALALVSLRRALGERFTLLNPDSVQQRVDPAILSRTWSFEPLAFSMDKGIEAIVAKSDFIRMAYVHEHGGVWIDADSLLLRDPTPVLFPRGLGRRLHWHSECLFAARPGNPLLAEALGAGLARQVHAWGNPGGIKDIVARHPQALVPIPASLFDPGYRPLYNFAGCEVMRRTDIAVEDFLRRDVSALKLYNTWFKRTAVKEQSVEEFLDGGTLLARLFLHIEKDRGYWLGESEGLG</sequence>
<name>A0A7K4EDZ4_9PSED</name>
<dbReference type="Gene3D" id="3.90.550.20">
    <property type="match status" value="1"/>
</dbReference>
<evidence type="ECO:0000313" key="2">
    <source>
        <dbReference type="Proteomes" id="UP000010448"/>
    </source>
</evidence>
<gene>
    <name evidence="1" type="ORF">CSV86_011845</name>
</gene>
<keyword evidence="2" id="KW-1185">Reference proteome</keyword>
<dbReference type="SUPFAM" id="SSF53448">
    <property type="entry name" value="Nucleotide-diphospho-sugar transferases"/>
    <property type="match status" value="1"/>
</dbReference>
<protein>
    <submittedName>
        <fullName evidence="1">Uncharacterized protein</fullName>
    </submittedName>
</protein>
<dbReference type="Pfam" id="PF04488">
    <property type="entry name" value="Gly_transf_sug"/>
    <property type="match status" value="1"/>
</dbReference>
<accession>A0A7K4EDZ4</accession>
<dbReference type="OrthoDB" id="9802881at2"/>
<dbReference type="RefSeq" id="WP_037062436.1">
    <property type="nucleotide sequence ID" value="NZ_AMWJ02000001.1"/>
</dbReference>
<proteinExistence type="predicted"/>
<organism evidence="1 2">
    <name type="scientific">Pseudomonas bharatica CSV86</name>
    <dbReference type="NCBI Taxonomy" id="1005395"/>
    <lineage>
        <taxon>Bacteria</taxon>
        <taxon>Pseudomonadati</taxon>
        <taxon>Pseudomonadota</taxon>
        <taxon>Gammaproteobacteria</taxon>
        <taxon>Pseudomonadales</taxon>
        <taxon>Pseudomonadaceae</taxon>
        <taxon>Pseudomonas</taxon>
        <taxon>Pseudomonas bharatica</taxon>
    </lineage>
</organism>
<reference evidence="1 2" key="1">
    <citation type="journal article" date="2013" name="Genome Announc.">
        <title>Genome Sequence of Naphthalene-Degrading Soil Bacterium Pseudomonas putida CSV86.</title>
        <authorList>
            <person name="Phale P.S."/>
            <person name="Paliwal V."/>
            <person name="Raju S.C."/>
            <person name="Modak A."/>
            <person name="Purohit H.J."/>
        </authorList>
    </citation>
    <scope>NUCLEOTIDE SEQUENCE [LARGE SCALE GENOMIC DNA]</scope>
    <source>
        <strain evidence="1 2">CSV86</strain>
    </source>
</reference>
<dbReference type="AlphaFoldDB" id="A0A7K4EDZ4"/>
<comment type="caution">
    <text evidence="1">The sequence shown here is derived from an EMBL/GenBank/DDBJ whole genome shotgun (WGS) entry which is preliminary data.</text>
</comment>
<evidence type="ECO:0000313" key="1">
    <source>
        <dbReference type="EMBL" id="NNJ15874.1"/>
    </source>
</evidence>
<dbReference type="InterPro" id="IPR029044">
    <property type="entry name" value="Nucleotide-diphossugar_trans"/>
</dbReference>